<accession>A0A9P4IE32</accession>
<evidence type="ECO:0000256" key="3">
    <source>
        <dbReference type="ARBA" id="ARBA00008212"/>
    </source>
</evidence>
<gene>
    <name evidence="13" type="ORF">NA57DRAFT_77117</name>
</gene>
<dbReference type="AlphaFoldDB" id="A0A9P4IE32"/>
<comment type="similarity">
    <text evidence="3">Belongs to the NSE2 family.</text>
</comment>
<feature type="region of interest" description="Disordered" evidence="11">
    <location>
        <begin position="152"/>
        <end position="223"/>
    </location>
</feature>
<evidence type="ECO:0000256" key="8">
    <source>
        <dbReference type="ARBA" id="ARBA00022833"/>
    </source>
</evidence>
<dbReference type="GO" id="GO:0016925">
    <property type="term" value="P:protein sumoylation"/>
    <property type="evidence" value="ECO:0007669"/>
    <property type="project" value="TreeGrafter"/>
</dbReference>
<evidence type="ECO:0000256" key="4">
    <source>
        <dbReference type="ARBA" id="ARBA00022679"/>
    </source>
</evidence>
<feature type="compositionally biased region" description="Low complexity" evidence="11">
    <location>
        <begin position="152"/>
        <end position="167"/>
    </location>
</feature>
<dbReference type="PANTHER" id="PTHR21330">
    <property type="entry name" value="E3 SUMO-PROTEIN LIGASE NSE2"/>
    <property type="match status" value="1"/>
</dbReference>
<dbReference type="OrthoDB" id="756301at2759"/>
<feature type="region of interest" description="Disordered" evidence="11">
    <location>
        <begin position="360"/>
        <end position="450"/>
    </location>
</feature>
<feature type="region of interest" description="Disordered" evidence="11">
    <location>
        <begin position="79"/>
        <end position="101"/>
    </location>
</feature>
<sequence>MSSRARQSAAPLGPASRAAPARVPTYEPPSFPLSSNQQRALQTLLQTHSLNKLKTHIAAAGERLTDDVGKVNDRLHEREERLQRRGARNDQDAEPNDELEKLEKQLQDVKERVEKMTQRMDESIRKMIDGEYNVLSVETSIAAVSNQAVSASQAARHSQSQRQRCAANGEDDEDDEDEEMPDFDPTDPAASRATQNPPAFSLSESFRTRLQDEKDKYQTRSLSERYTKNNTYIGFKRVVHDTLHPDDGIPLPHPRTWFNEGNRPEPGVTDAGNAAEDSDDDIAIARETISTKCPLTLREFKDPFTSKKCPHTFEKEAILGLMGGRGVHRHVQCPVSGCEQVLTPSDLHTDPIIIRKIQRIQRSRRADEEEEELAGSPPRATKRNRAESVGSDSGEDIDAMERRTQRGPSVKGEPVSSRPRPSTEQVVDLGGDSDGDEEDEDEDEDVTDAE</sequence>
<keyword evidence="9" id="KW-0539">Nucleus</keyword>
<dbReference type="Pfam" id="PF11789">
    <property type="entry name" value="zf-Nse"/>
    <property type="match status" value="1"/>
</dbReference>
<keyword evidence="7" id="KW-0833">Ubl conjugation pathway</keyword>
<feature type="compositionally biased region" description="Basic and acidic residues" evidence="11">
    <location>
        <begin position="79"/>
        <end position="91"/>
    </location>
</feature>
<dbReference type="InterPro" id="IPR026846">
    <property type="entry name" value="Nse2(Mms21)"/>
</dbReference>
<evidence type="ECO:0000256" key="10">
    <source>
        <dbReference type="PROSITE-ProRule" id="PRU00452"/>
    </source>
</evidence>
<evidence type="ECO:0000256" key="6">
    <source>
        <dbReference type="ARBA" id="ARBA00022771"/>
    </source>
</evidence>
<dbReference type="GO" id="GO:0008270">
    <property type="term" value="F:zinc ion binding"/>
    <property type="evidence" value="ECO:0007669"/>
    <property type="project" value="UniProtKB-KW"/>
</dbReference>
<evidence type="ECO:0000256" key="11">
    <source>
        <dbReference type="SAM" id="MobiDB-lite"/>
    </source>
</evidence>
<dbReference type="Proteomes" id="UP000799772">
    <property type="component" value="Unassembled WGS sequence"/>
</dbReference>
<dbReference type="EMBL" id="ML978127">
    <property type="protein sequence ID" value="KAF2098328.1"/>
    <property type="molecule type" value="Genomic_DNA"/>
</dbReference>
<reference evidence="13" key="1">
    <citation type="journal article" date="2020" name="Stud. Mycol.">
        <title>101 Dothideomycetes genomes: a test case for predicting lifestyles and emergence of pathogens.</title>
        <authorList>
            <person name="Haridas S."/>
            <person name="Albert R."/>
            <person name="Binder M."/>
            <person name="Bloem J."/>
            <person name="Labutti K."/>
            <person name="Salamov A."/>
            <person name="Andreopoulos B."/>
            <person name="Baker S."/>
            <person name="Barry K."/>
            <person name="Bills G."/>
            <person name="Bluhm B."/>
            <person name="Cannon C."/>
            <person name="Castanera R."/>
            <person name="Culley D."/>
            <person name="Daum C."/>
            <person name="Ezra D."/>
            <person name="Gonzalez J."/>
            <person name="Henrissat B."/>
            <person name="Kuo A."/>
            <person name="Liang C."/>
            <person name="Lipzen A."/>
            <person name="Lutzoni F."/>
            <person name="Magnuson J."/>
            <person name="Mondo S."/>
            <person name="Nolan M."/>
            <person name="Ohm R."/>
            <person name="Pangilinan J."/>
            <person name="Park H.-J."/>
            <person name="Ramirez L."/>
            <person name="Alfaro M."/>
            <person name="Sun H."/>
            <person name="Tritt A."/>
            <person name="Yoshinaga Y."/>
            <person name="Zwiers L.-H."/>
            <person name="Turgeon B."/>
            <person name="Goodwin S."/>
            <person name="Spatafora J."/>
            <person name="Crous P."/>
            <person name="Grigoriev I."/>
        </authorList>
    </citation>
    <scope>NUCLEOTIDE SEQUENCE</scope>
    <source>
        <strain evidence="13">CBS 133067</strain>
    </source>
</reference>
<dbReference type="GO" id="GO:0005634">
    <property type="term" value="C:nucleus"/>
    <property type="evidence" value="ECO:0007669"/>
    <property type="project" value="UniProtKB-SubCell"/>
</dbReference>
<evidence type="ECO:0000256" key="5">
    <source>
        <dbReference type="ARBA" id="ARBA00022723"/>
    </source>
</evidence>
<dbReference type="GO" id="GO:0000724">
    <property type="term" value="P:double-strand break repair via homologous recombination"/>
    <property type="evidence" value="ECO:0007669"/>
    <property type="project" value="InterPro"/>
</dbReference>
<evidence type="ECO:0000256" key="9">
    <source>
        <dbReference type="ARBA" id="ARBA00023242"/>
    </source>
</evidence>
<keyword evidence="8" id="KW-0862">Zinc</keyword>
<feature type="compositionally biased region" description="Polar residues" evidence="11">
    <location>
        <begin position="192"/>
        <end position="205"/>
    </location>
</feature>
<comment type="pathway">
    <text evidence="2">Protein modification; protein sumoylation.</text>
</comment>
<evidence type="ECO:0000256" key="2">
    <source>
        <dbReference type="ARBA" id="ARBA00004718"/>
    </source>
</evidence>
<dbReference type="CDD" id="cd16651">
    <property type="entry name" value="SPL-RING_NSE2"/>
    <property type="match status" value="1"/>
</dbReference>
<evidence type="ECO:0000313" key="13">
    <source>
        <dbReference type="EMBL" id="KAF2098328.1"/>
    </source>
</evidence>
<evidence type="ECO:0000259" key="12">
    <source>
        <dbReference type="PROSITE" id="PS51044"/>
    </source>
</evidence>
<comment type="subcellular location">
    <subcellularLocation>
        <location evidence="1">Nucleus</location>
    </subcellularLocation>
</comment>
<keyword evidence="6 10" id="KW-0863">Zinc-finger</keyword>
<keyword evidence="14" id="KW-1185">Reference proteome</keyword>
<evidence type="ECO:0000256" key="7">
    <source>
        <dbReference type="ARBA" id="ARBA00022786"/>
    </source>
</evidence>
<dbReference type="GO" id="GO:0061665">
    <property type="term" value="F:SUMO ligase activity"/>
    <property type="evidence" value="ECO:0007669"/>
    <property type="project" value="TreeGrafter"/>
</dbReference>
<proteinExistence type="inferred from homology"/>
<dbReference type="InterPro" id="IPR004181">
    <property type="entry name" value="Znf_MIZ"/>
</dbReference>
<feature type="compositionally biased region" description="Basic and acidic residues" evidence="11">
    <location>
        <begin position="206"/>
        <end position="223"/>
    </location>
</feature>
<evidence type="ECO:0000256" key="1">
    <source>
        <dbReference type="ARBA" id="ARBA00004123"/>
    </source>
</evidence>
<protein>
    <recommendedName>
        <fullName evidence="12">SP-RING-type domain-containing protein</fullName>
    </recommendedName>
</protein>
<organism evidence="13 14">
    <name type="scientific">Rhizodiscina lignyota</name>
    <dbReference type="NCBI Taxonomy" id="1504668"/>
    <lineage>
        <taxon>Eukaryota</taxon>
        <taxon>Fungi</taxon>
        <taxon>Dikarya</taxon>
        <taxon>Ascomycota</taxon>
        <taxon>Pezizomycotina</taxon>
        <taxon>Dothideomycetes</taxon>
        <taxon>Pleosporomycetidae</taxon>
        <taxon>Aulographales</taxon>
        <taxon>Rhizodiscinaceae</taxon>
        <taxon>Rhizodiscina</taxon>
    </lineage>
</organism>
<dbReference type="GO" id="GO:0030915">
    <property type="term" value="C:Smc5-Smc6 complex"/>
    <property type="evidence" value="ECO:0007669"/>
    <property type="project" value="InterPro"/>
</dbReference>
<comment type="caution">
    <text evidence="13">The sequence shown here is derived from an EMBL/GenBank/DDBJ whole genome shotgun (WGS) entry which is preliminary data.</text>
</comment>
<keyword evidence="5" id="KW-0479">Metal-binding</keyword>
<evidence type="ECO:0000313" key="14">
    <source>
        <dbReference type="Proteomes" id="UP000799772"/>
    </source>
</evidence>
<dbReference type="Gene3D" id="3.30.40.10">
    <property type="entry name" value="Zinc/RING finger domain, C3HC4 (zinc finger)"/>
    <property type="match status" value="1"/>
</dbReference>
<feature type="compositionally biased region" description="Acidic residues" evidence="11">
    <location>
        <begin position="169"/>
        <end position="185"/>
    </location>
</feature>
<dbReference type="PROSITE" id="PS51044">
    <property type="entry name" value="ZF_SP_RING"/>
    <property type="match status" value="1"/>
</dbReference>
<feature type="region of interest" description="Disordered" evidence="11">
    <location>
        <begin position="1"/>
        <end position="37"/>
    </location>
</feature>
<feature type="compositionally biased region" description="Acidic residues" evidence="11">
    <location>
        <begin position="431"/>
        <end position="450"/>
    </location>
</feature>
<dbReference type="PANTHER" id="PTHR21330:SF1">
    <property type="entry name" value="E3 SUMO-PROTEIN LIGASE NSE2"/>
    <property type="match status" value="1"/>
</dbReference>
<keyword evidence="4" id="KW-0808">Transferase</keyword>
<dbReference type="SUPFAM" id="SSF57850">
    <property type="entry name" value="RING/U-box"/>
    <property type="match status" value="1"/>
</dbReference>
<dbReference type="InterPro" id="IPR013083">
    <property type="entry name" value="Znf_RING/FYVE/PHD"/>
</dbReference>
<name>A0A9P4IE32_9PEZI</name>
<feature type="domain" description="SP-RING-type" evidence="12">
    <location>
        <begin position="278"/>
        <end position="366"/>
    </location>
</feature>